<dbReference type="Proteomes" id="UP001516464">
    <property type="component" value="Unassembled WGS sequence"/>
</dbReference>
<keyword evidence="5 6" id="KW-0482">Metalloprotease</keyword>
<evidence type="ECO:0000256" key="4">
    <source>
        <dbReference type="ARBA" id="ARBA00022833"/>
    </source>
</evidence>
<sequence>METNIMLLILFHIFPLTLIILNIAEYRIIKQHLGLLNNNIINLPTYTHSFQLANQSRNLYIESQIKTLKAKKNTLLYIIISLCIQIIISFIFITKFKSDICFKILNKKFVFLENEYIPLEFYEINLISLFITVFIPTTLNIQFNSIFANVLLFFLSPYIVIFYGNVCLQSNNILKAFLICHLSIKIIFYLLTLIIMHCYTKIHKKKQLDINLFSYDFKSHACKYIYENKIHIINEKEKFMNAFIIKTPFFSKGSITIIGSVNEFSIPELESILFHELGHCEDKTYTNLIIRIVNYLIFYILFFTIYELLKPFSDILSQFTVIMIYYIIFSSYSSAWINFINNFFMQNSEENADRFAFKNKKNMELASALFKMANIIPLELYYTRIWGLFYYTHPSTFSRIENLTRSSN</sequence>
<evidence type="ECO:0000256" key="3">
    <source>
        <dbReference type="ARBA" id="ARBA00022801"/>
    </source>
</evidence>
<name>A0ABQ7HZI5_9MICR</name>
<evidence type="ECO:0000256" key="5">
    <source>
        <dbReference type="ARBA" id="ARBA00023049"/>
    </source>
</evidence>
<dbReference type="GO" id="GO:0008233">
    <property type="term" value="F:peptidase activity"/>
    <property type="evidence" value="ECO:0007669"/>
    <property type="project" value="UniProtKB-KW"/>
</dbReference>
<feature type="transmembrane region" description="Helical" evidence="7">
    <location>
        <begin position="315"/>
        <end position="337"/>
    </location>
</feature>
<evidence type="ECO:0000256" key="2">
    <source>
        <dbReference type="ARBA" id="ARBA00022723"/>
    </source>
</evidence>
<keyword evidence="7" id="KW-1133">Transmembrane helix</keyword>
<comment type="similarity">
    <text evidence="6">Belongs to the peptidase M48 family.</text>
</comment>
<keyword evidence="3 6" id="KW-0378">Hydrolase</keyword>
<feature type="transmembrane region" description="Helical" evidence="7">
    <location>
        <begin position="75"/>
        <end position="96"/>
    </location>
</feature>
<feature type="transmembrane region" description="Helical" evidence="7">
    <location>
        <begin position="292"/>
        <end position="309"/>
    </location>
</feature>
<feature type="transmembrane region" description="Helical" evidence="7">
    <location>
        <begin position="146"/>
        <end position="164"/>
    </location>
</feature>
<accession>A0ABQ7HZI5</accession>
<dbReference type="GO" id="GO:0006508">
    <property type="term" value="P:proteolysis"/>
    <property type="evidence" value="ECO:0007669"/>
    <property type="project" value="UniProtKB-KW"/>
</dbReference>
<keyword evidence="1 6" id="KW-0645">Protease</keyword>
<organism evidence="9 10">
    <name type="scientific">Astathelohania contejeani</name>
    <dbReference type="NCBI Taxonomy" id="164912"/>
    <lineage>
        <taxon>Eukaryota</taxon>
        <taxon>Fungi</taxon>
        <taxon>Fungi incertae sedis</taxon>
        <taxon>Microsporidia</taxon>
        <taxon>Astathelohaniidae</taxon>
        <taxon>Astathelohania</taxon>
    </lineage>
</organism>
<feature type="transmembrane region" description="Helical" evidence="7">
    <location>
        <begin position="6"/>
        <end position="24"/>
    </location>
</feature>
<keyword evidence="2" id="KW-0479">Metal-binding</keyword>
<evidence type="ECO:0000256" key="1">
    <source>
        <dbReference type="ARBA" id="ARBA00022670"/>
    </source>
</evidence>
<evidence type="ECO:0000256" key="7">
    <source>
        <dbReference type="SAM" id="Phobius"/>
    </source>
</evidence>
<proteinExistence type="inferred from homology"/>
<keyword evidence="7" id="KW-0472">Membrane</keyword>
<protein>
    <submittedName>
        <fullName evidence="9">CAAX prenyl protease 1 like protein</fullName>
    </submittedName>
</protein>
<keyword evidence="4 6" id="KW-0862">Zinc</keyword>
<evidence type="ECO:0000313" key="9">
    <source>
        <dbReference type="EMBL" id="KAF7683541.1"/>
    </source>
</evidence>
<evidence type="ECO:0000313" key="10">
    <source>
        <dbReference type="Proteomes" id="UP001516464"/>
    </source>
</evidence>
<gene>
    <name evidence="9" type="primary">ZMPSTE24</name>
    <name evidence="9" type="ORF">TCON_1253</name>
</gene>
<keyword evidence="10" id="KW-1185">Reference proteome</keyword>
<comment type="cofactor">
    <cofactor evidence="6">
        <name>Zn(2+)</name>
        <dbReference type="ChEBI" id="CHEBI:29105"/>
    </cofactor>
    <text evidence="6">Binds 1 zinc ion per subunit.</text>
</comment>
<feature type="domain" description="Peptidase M48" evidence="8">
    <location>
        <begin position="237"/>
        <end position="405"/>
    </location>
</feature>
<evidence type="ECO:0000259" key="8">
    <source>
        <dbReference type="Pfam" id="PF01435"/>
    </source>
</evidence>
<evidence type="ECO:0000256" key="6">
    <source>
        <dbReference type="RuleBase" id="RU003983"/>
    </source>
</evidence>
<dbReference type="Pfam" id="PF01435">
    <property type="entry name" value="Peptidase_M48"/>
    <property type="match status" value="1"/>
</dbReference>
<reference evidence="9 10" key="1">
    <citation type="submission" date="2019-01" db="EMBL/GenBank/DDBJ databases">
        <title>Genomes sequencing and comparative genomics of infectious freshwater microsporidia, Cucumispora dikerogammari and Thelohania contejeani.</title>
        <authorList>
            <person name="Cormier A."/>
            <person name="Giraud I."/>
            <person name="Wattier R."/>
            <person name="Teixeira M."/>
            <person name="Grandjean F."/>
            <person name="Rigaud T."/>
            <person name="Cordaux R."/>
        </authorList>
    </citation>
    <scope>NUCLEOTIDE SEQUENCE [LARGE SCALE GENOMIC DNA]</scope>
    <source>
        <strain evidence="9">T1</strain>
        <tissue evidence="9">Spores</tissue>
    </source>
</reference>
<comment type="caution">
    <text evidence="9">The sequence shown here is derived from an EMBL/GenBank/DDBJ whole genome shotgun (WGS) entry which is preliminary data.</text>
</comment>
<dbReference type="InterPro" id="IPR001915">
    <property type="entry name" value="Peptidase_M48"/>
</dbReference>
<feature type="transmembrane region" description="Helical" evidence="7">
    <location>
        <begin position="116"/>
        <end position="139"/>
    </location>
</feature>
<dbReference type="EMBL" id="SBIQ01000076">
    <property type="protein sequence ID" value="KAF7683541.1"/>
    <property type="molecule type" value="Genomic_DNA"/>
</dbReference>
<feature type="transmembrane region" description="Helical" evidence="7">
    <location>
        <begin position="176"/>
        <end position="199"/>
    </location>
</feature>
<keyword evidence="7" id="KW-0812">Transmembrane</keyword>